<evidence type="ECO:0000313" key="3">
    <source>
        <dbReference type="Proteomes" id="UP000663844"/>
    </source>
</evidence>
<dbReference type="PANTHER" id="PTHR18911:SF5">
    <property type="entry name" value="COILED-COIL DOMAIN-CONTAINING PROTEIN 186"/>
    <property type="match status" value="1"/>
</dbReference>
<feature type="region of interest" description="Disordered" evidence="1">
    <location>
        <begin position="71"/>
        <end position="92"/>
    </location>
</feature>
<comment type="caution">
    <text evidence="2">The sequence shown here is derived from an EMBL/GenBank/DDBJ whole genome shotgun (WGS) entry which is preliminary data.</text>
</comment>
<feature type="compositionally biased region" description="Low complexity" evidence="1">
    <location>
        <begin position="71"/>
        <end position="80"/>
    </location>
</feature>
<feature type="non-terminal residue" evidence="2">
    <location>
        <position position="1"/>
    </location>
</feature>
<proteinExistence type="predicted"/>
<dbReference type="EMBL" id="CAJOAZ010025781">
    <property type="protein sequence ID" value="CAF4395738.1"/>
    <property type="molecule type" value="Genomic_DNA"/>
</dbReference>
<dbReference type="GO" id="GO:0031267">
    <property type="term" value="F:small GTPase binding"/>
    <property type="evidence" value="ECO:0007669"/>
    <property type="project" value="TreeGrafter"/>
</dbReference>
<reference evidence="2" key="1">
    <citation type="submission" date="2021-02" db="EMBL/GenBank/DDBJ databases">
        <authorList>
            <person name="Nowell W R."/>
        </authorList>
    </citation>
    <scope>NUCLEOTIDE SEQUENCE</scope>
</reference>
<dbReference type="PANTHER" id="PTHR18911">
    <property type="entry name" value="CTCL TUMOR ANTIGEN HD-CL-01"/>
    <property type="match status" value="1"/>
</dbReference>
<gene>
    <name evidence="2" type="ORF">OXD698_LOCUS51171</name>
</gene>
<sequence>MATLYNRATTTVNNQTTTTNKPFDQSSPMTLETALDVMGKLQAVLEDTLLKNLTLKDNVDTLNFKMPIVKSSSTTSESTTNEAREALDRLHE</sequence>
<protein>
    <submittedName>
        <fullName evidence="2">Uncharacterized protein</fullName>
    </submittedName>
</protein>
<feature type="compositionally biased region" description="Low complexity" evidence="1">
    <location>
        <begin position="9"/>
        <end position="20"/>
    </location>
</feature>
<feature type="region of interest" description="Disordered" evidence="1">
    <location>
        <begin position="1"/>
        <end position="27"/>
    </location>
</feature>
<feature type="compositionally biased region" description="Basic and acidic residues" evidence="1">
    <location>
        <begin position="82"/>
        <end position="92"/>
    </location>
</feature>
<dbReference type="AlphaFoldDB" id="A0A820NQK3"/>
<evidence type="ECO:0000313" key="2">
    <source>
        <dbReference type="EMBL" id="CAF4395738.1"/>
    </source>
</evidence>
<dbReference type="GO" id="GO:0099518">
    <property type="term" value="P:vesicle cytoskeletal trafficking"/>
    <property type="evidence" value="ECO:0007669"/>
    <property type="project" value="TreeGrafter"/>
</dbReference>
<accession>A0A820NQK3</accession>
<organism evidence="2 3">
    <name type="scientific">Adineta steineri</name>
    <dbReference type="NCBI Taxonomy" id="433720"/>
    <lineage>
        <taxon>Eukaryota</taxon>
        <taxon>Metazoa</taxon>
        <taxon>Spiralia</taxon>
        <taxon>Gnathifera</taxon>
        <taxon>Rotifera</taxon>
        <taxon>Eurotatoria</taxon>
        <taxon>Bdelloidea</taxon>
        <taxon>Adinetida</taxon>
        <taxon>Adinetidae</taxon>
        <taxon>Adineta</taxon>
    </lineage>
</organism>
<evidence type="ECO:0000256" key="1">
    <source>
        <dbReference type="SAM" id="MobiDB-lite"/>
    </source>
</evidence>
<dbReference type="Proteomes" id="UP000663844">
    <property type="component" value="Unassembled WGS sequence"/>
</dbReference>
<dbReference type="InterPro" id="IPR038830">
    <property type="entry name" value="CCDC186"/>
</dbReference>
<name>A0A820NQK3_9BILA</name>
<dbReference type="GO" id="GO:0005802">
    <property type="term" value="C:trans-Golgi network"/>
    <property type="evidence" value="ECO:0007669"/>
    <property type="project" value="TreeGrafter"/>
</dbReference>